<comment type="caution">
    <text evidence="2">The sequence shown here is derived from an EMBL/GenBank/DDBJ whole genome shotgun (WGS) entry which is preliminary data.</text>
</comment>
<accession>A0ABX5PBI0</accession>
<sequence>MLHKSNIPAIISSQPRLTITTMMARNGNGWTGMDMGTMAMAVALVAGIGLGRACTLLSRAPGRRHAGWMAREMAALERPRPLDI</sequence>
<dbReference type="EMBL" id="PRCW01000004">
    <property type="protein sequence ID" value="PYD49258.1"/>
    <property type="molecule type" value="Genomic_DNA"/>
</dbReference>
<dbReference type="Proteomes" id="UP000248116">
    <property type="component" value="Unassembled WGS sequence"/>
</dbReference>
<keyword evidence="1" id="KW-0812">Transmembrane</keyword>
<keyword evidence="1" id="KW-0472">Membrane</keyword>
<gene>
    <name evidence="2" type="ORF">C3920_00520</name>
</gene>
<evidence type="ECO:0000313" key="3">
    <source>
        <dbReference type="Proteomes" id="UP000248116"/>
    </source>
</evidence>
<name>A0ABX5PBI0_9PROT</name>
<keyword evidence="3" id="KW-1185">Reference proteome</keyword>
<keyword evidence="1" id="KW-1133">Transmembrane helix</keyword>
<evidence type="ECO:0000313" key="2">
    <source>
        <dbReference type="EMBL" id="PYD49258.1"/>
    </source>
</evidence>
<dbReference type="RefSeq" id="WP_110559174.1">
    <property type="nucleotide sequence ID" value="NZ_PRCW01000004.1"/>
</dbReference>
<proteinExistence type="predicted"/>
<evidence type="ECO:0000256" key="1">
    <source>
        <dbReference type="SAM" id="Phobius"/>
    </source>
</evidence>
<feature type="transmembrane region" description="Helical" evidence="1">
    <location>
        <begin position="35"/>
        <end position="54"/>
    </location>
</feature>
<reference evidence="2 3" key="1">
    <citation type="submission" date="2018-02" db="EMBL/GenBank/DDBJ databases">
        <authorList>
            <person name="Skraban J."/>
            <person name="Trcek J."/>
        </authorList>
    </citation>
    <scope>NUCLEOTIDE SEQUENCE [LARGE SCALE GENOMIC DNA]</scope>
    <source>
        <strain evidence="2 3">AV446</strain>
    </source>
</reference>
<protein>
    <submittedName>
        <fullName evidence="2">Uncharacterized protein</fullName>
    </submittedName>
</protein>
<organism evidence="2 3">
    <name type="scientific">Novacetimonas pomaceti</name>
    <dbReference type="NCBI Taxonomy" id="2021998"/>
    <lineage>
        <taxon>Bacteria</taxon>
        <taxon>Pseudomonadati</taxon>
        <taxon>Pseudomonadota</taxon>
        <taxon>Alphaproteobacteria</taxon>
        <taxon>Acetobacterales</taxon>
        <taxon>Acetobacteraceae</taxon>
        <taxon>Novacetimonas</taxon>
    </lineage>
</organism>